<evidence type="ECO:0000313" key="2">
    <source>
        <dbReference type="Proteomes" id="UP001224122"/>
    </source>
</evidence>
<name>A0ABT9Y0D8_9BACI</name>
<reference evidence="1 2" key="1">
    <citation type="submission" date="2023-07" db="EMBL/GenBank/DDBJ databases">
        <title>Genomic Encyclopedia of Type Strains, Phase IV (KMG-IV): sequencing the most valuable type-strain genomes for metagenomic binning, comparative biology and taxonomic classification.</title>
        <authorList>
            <person name="Goeker M."/>
        </authorList>
    </citation>
    <scope>NUCLEOTIDE SEQUENCE [LARGE SCALE GENOMIC DNA]</scope>
    <source>
        <strain evidence="1 2">DSM 27594</strain>
    </source>
</reference>
<organism evidence="1 2">
    <name type="scientific">Neobacillus ginsengisoli</name>
    <dbReference type="NCBI Taxonomy" id="904295"/>
    <lineage>
        <taxon>Bacteria</taxon>
        <taxon>Bacillati</taxon>
        <taxon>Bacillota</taxon>
        <taxon>Bacilli</taxon>
        <taxon>Bacillales</taxon>
        <taxon>Bacillaceae</taxon>
        <taxon>Neobacillus</taxon>
    </lineage>
</organism>
<sequence>MLKGFLDKFIQANQKTTQSVVKPISQAEVEALVDTRLKEHAATIENHLLTK</sequence>
<dbReference type="RefSeq" id="WP_307411951.1">
    <property type="nucleotide sequence ID" value="NZ_JAUSTW010000008.1"/>
</dbReference>
<evidence type="ECO:0000313" key="1">
    <source>
        <dbReference type="EMBL" id="MDQ0201061.1"/>
    </source>
</evidence>
<keyword evidence="2" id="KW-1185">Reference proteome</keyword>
<proteinExistence type="predicted"/>
<accession>A0ABT9Y0D8</accession>
<dbReference type="EMBL" id="JAUSTW010000008">
    <property type="protein sequence ID" value="MDQ0201061.1"/>
    <property type="molecule type" value="Genomic_DNA"/>
</dbReference>
<comment type="caution">
    <text evidence="1">The sequence shown here is derived from an EMBL/GenBank/DDBJ whole genome shotgun (WGS) entry which is preliminary data.</text>
</comment>
<gene>
    <name evidence="1" type="ORF">J2S10_004267</name>
</gene>
<protein>
    <submittedName>
        <fullName evidence="1">Uncharacterized protein</fullName>
    </submittedName>
</protein>
<dbReference type="Proteomes" id="UP001224122">
    <property type="component" value="Unassembled WGS sequence"/>
</dbReference>